<dbReference type="RefSeq" id="WP_084089052.1">
    <property type="nucleotide sequence ID" value="NZ_FWXD01000002.1"/>
</dbReference>
<evidence type="ECO:0000313" key="3">
    <source>
        <dbReference type="Proteomes" id="UP000192761"/>
    </source>
</evidence>
<feature type="transmembrane region" description="Helical" evidence="1">
    <location>
        <begin position="150"/>
        <end position="172"/>
    </location>
</feature>
<sequence length="186" mass="20365">MSRALSLLAGVLLPLLFWLCHWRGWPFWIAGALLLPLVLVRARSGGVLNARSGRWLALLAALLGAAALLSRSSLPLKLYPVLVNAAMLALFAASLMRGPTIIERLARLSTPELPPAGITYTRKVTLVWCVFFAVNGAIALWTTTQPETVWASYNGLIAYLAMGLLLGGEYLVRLRVMRRDREAGRV</sequence>
<keyword evidence="1" id="KW-0472">Membrane</keyword>
<gene>
    <name evidence="2" type="ORF">SAMN02745857_00599</name>
</gene>
<reference evidence="2 3" key="1">
    <citation type="submission" date="2017-04" db="EMBL/GenBank/DDBJ databases">
        <authorList>
            <person name="Afonso C.L."/>
            <person name="Miller P.J."/>
            <person name="Scott M.A."/>
            <person name="Spackman E."/>
            <person name="Goraichik I."/>
            <person name="Dimitrov K.M."/>
            <person name="Suarez D.L."/>
            <person name="Swayne D.E."/>
        </authorList>
    </citation>
    <scope>NUCLEOTIDE SEQUENCE [LARGE SCALE GENOMIC DNA]</scope>
    <source>
        <strain evidence="2 3">DSM 23236</strain>
    </source>
</reference>
<organism evidence="2 3">
    <name type="scientific">Andreprevotia lacus DSM 23236</name>
    <dbReference type="NCBI Taxonomy" id="1121001"/>
    <lineage>
        <taxon>Bacteria</taxon>
        <taxon>Pseudomonadati</taxon>
        <taxon>Pseudomonadota</taxon>
        <taxon>Betaproteobacteria</taxon>
        <taxon>Neisseriales</taxon>
        <taxon>Chitinibacteraceae</taxon>
        <taxon>Andreprevotia</taxon>
    </lineage>
</organism>
<evidence type="ECO:0000256" key="1">
    <source>
        <dbReference type="SAM" id="Phobius"/>
    </source>
</evidence>
<dbReference type="Proteomes" id="UP000192761">
    <property type="component" value="Unassembled WGS sequence"/>
</dbReference>
<name>A0A1W1X4H6_9NEIS</name>
<proteinExistence type="predicted"/>
<feature type="transmembrane region" description="Helical" evidence="1">
    <location>
        <begin position="55"/>
        <end position="72"/>
    </location>
</feature>
<dbReference type="EMBL" id="FWXD01000002">
    <property type="protein sequence ID" value="SMC18618.1"/>
    <property type="molecule type" value="Genomic_DNA"/>
</dbReference>
<keyword evidence="3" id="KW-1185">Reference proteome</keyword>
<dbReference type="OrthoDB" id="8537043at2"/>
<dbReference type="AlphaFoldDB" id="A0A1W1X4H6"/>
<keyword evidence="1" id="KW-0812">Transmembrane</keyword>
<accession>A0A1W1X4H6</accession>
<feature type="transmembrane region" description="Helical" evidence="1">
    <location>
        <begin position="27"/>
        <end position="43"/>
    </location>
</feature>
<keyword evidence="1" id="KW-1133">Transmembrane helix</keyword>
<evidence type="ECO:0000313" key="2">
    <source>
        <dbReference type="EMBL" id="SMC18618.1"/>
    </source>
</evidence>
<protein>
    <submittedName>
        <fullName evidence="2">Uncharacterized membrane protein</fullName>
    </submittedName>
</protein>
<feature type="transmembrane region" description="Helical" evidence="1">
    <location>
        <begin position="78"/>
        <end position="96"/>
    </location>
</feature>
<dbReference type="STRING" id="1121001.SAMN02745857_00599"/>
<feature type="transmembrane region" description="Helical" evidence="1">
    <location>
        <begin position="124"/>
        <end position="144"/>
    </location>
</feature>